<dbReference type="Gene3D" id="3.30.110.150">
    <property type="entry name" value="SepF-like protein"/>
    <property type="match status" value="1"/>
</dbReference>
<dbReference type="GO" id="GO:0043093">
    <property type="term" value="P:FtsZ-dependent cytokinesis"/>
    <property type="evidence" value="ECO:0007669"/>
    <property type="project" value="UniProtKB-UniRule"/>
</dbReference>
<evidence type="ECO:0000256" key="3">
    <source>
        <dbReference type="ARBA" id="ARBA00023306"/>
    </source>
</evidence>
<evidence type="ECO:0000313" key="7">
    <source>
        <dbReference type="EMBL" id="OZG52852.1"/>
    </source>
</evidence>
<evidence type="ECO:0000256" key="1">
    <source>
        <dbReference type="ARBA" id="ARBA00022618"/>
    </source>
</evidence>
<gene>
    <name evidence="5" type="primary">sepF</name>
    <name evidence="7" type="ORF">PSSU_0470</name>
</gene>
<dbReference type="AlphaFoldDB" id="A0A261F149"/>
<proteinExistence type="inferred from homology"/>
<dbReference type="InterPro" id="IPR007561">
    <property type="entry name" value="Cell_div_SepF/SepF-rel"/>
</dbReference>
<keyword evidence="1 5" id="KW-0132">Cell division</keyword>
<keyword evidence="5" id="KW-0963">Cytoplasm</keyword>
<comment type="caution">
    <text evidence="7">The sequence shown here is derived from an EMBL/GenBank/DDBJ whole genome shotgun (WGS) entry which is preliminary data.</text>
</comment>
<keyword evidence="2 5" id="KW-0717">Septation</keyword>
<dbReference type="GO" id="GO:0000917">
    <property type="term" value="P:division septum assembly"/>
    <property type="evidence" value="ECO:0007669"/>
    <property type="project" value="UniProtKB-KW"/>
</dbReference>
<evidence type="ECO:0000256" key="4">
    <source>
        <dbReference type="ARBA" id="ARBA00044936"/>
    </source>
</evidence>
<evidence type="ECO:0000313" key="8">
    <source>
        <dbReference type="Proteomes" id="UP000216454"/>
    </source>
</evidence>
<dbReference type="Pfam" id="PF04472">
    <property type="entry name" value="SepF"/>
    <property type="match status" value="1"/>
</dbReference>
<comment type="function">
    <text evidence="4 5">Cell division protein that is part of the divisome complex and is recruited early to the Z-ring. Probably stimulates Z-ring formation, perhaps through the cross-linking of FtsZ protofilaments. Its function overlaps with FtsA.</text>
</comment>
<dbReference type="InterPro" id="IPR023052">
    <property type="entry name" value="Cell_div_SepF"/>
</dbReference>
<evidence type="ECO:0000256" key="5">
    <source>
        <dbReference type="HAMAP-Rule" id="MF_01197"/>
    </source>
</evidence>
<dbReference type="PANTHER" id="PTHR35798:SF1">
    <property type="entry name" value="CELL DIVISION PROTEIN SEPF"/>
    <property type="match status" value="1"/>
</dbReference>
<comment type="subcellular location">
    <subcellularLocation>
        <location evidence="5">Cytoplasm</location>
    </subcellularLocation>
    <text evidence="5">Localizes to the division site, in a FtsZ-dependent manner.</text>
</comment>
<keyword evidence="8" id="KW-1185">Reference proteome</keyword>
<dbReference type="PANTHER" id="PTHR35798">
    <property type="entry name" value="CELL DIVISION PROTEIN SEPF"/>
    <property type="match status" value="1"/>
</dbReference>
<dbReference type="Proteomes" id="UP000216454">
    <property type="component" value="Unassembled WGS sequence"/>
</dbReference>
<feature type="compositionally biased region" description="Polar residues" evidence="6">
    <location>
        <begin position="45"/>
        <end position="63"/>
    </location>
</feature>
<keyword evidence="3 5" id="KW-0131">Cell cycle</keyword>
<feature type="region of interest" description="Disordered" evidence="6">
    <location>
        <begin position="19"/>
        <end position="63"/>
    </location>
</feature>
<dbReference type="RefSeq" id="WP_094690782.1">
    <property type="nucleotide sequence ID" value="NZ_JBQKGU010000001.1"/>
</dbReference>
<sequence>MAGFMKNAMSYLGMADPAEDEDMYDYDDESQDQDDSSFDADAPIQPQSTTTPDISAGTRSASITPLHPQMSKILTIAPKAYHDAEAVGRAIRSGVPVILDLSNTSDAEAYRIIDFSSGVVFGLRGKIDTITSRVYVLTPAQVELEKPEHR</sequence>
<accession>A0A261F149</accession>
<name>A0A261F149_9BIFI</name>
<evidence type="ECO:0000256" key="6">
    <source>
        <dbReference type="SAM" id="MobiDB-lite"/>
    </source>
</evidence>
<dbReference type="HAMAP" id="MF_01197">
    <property type="entry name" value="SepF"/>
    <property type="match status" value="1"/>
</dbReference>
<reference evidence="7 8" key="1">
    <citation type="journal article" date="2017" name="BMC Genomics">
        <title>Comparative genomic and phylogenomic analyses of the Bifidobacteriaceae family.</title>
        <authorList>
            <person name="Lugli G.A."/>
            <person name="Milani C."/>
            <person name="Turroni F."/>
            <person name="Duranti S."/>
            <person name="Mancabelli L."/>
            <person name="Mangifesta M."/>
            <person name="Ferrario C."/>
            <person name="Modesto M."/>
            <person name="Mattarelli P."/>
            <person name="Jiri K."/>
            <person name="van Sinderen D."/>
            <person name="Ventura M."/>
        </authorList>
    </citation>
    <scope>NUCLEOTIDE SEQUENCE [LARGE SCALE GENOMIC DNA]</scope>
    <source>
        <strain evidence="7 8">DSM 24744</strain>
    </source>
</reference>
<organism evidence="7 8">
    <name type="scientific">Pseudoscardovia suis</name>
    <dbReference type="NCBI Taxonomy" id="987063"/>
    <lineage>
        <taxon>Bacteria</taxon>
        <taxon>Bacillati</taxon>
        <taxon>Actinomycetota</taxon>
        <taxon>Actinomycetes</taxon>
        <taxon>Bifidobacteriales</taxon>
        <taxon>Bifidobacteriaceae</taxon>
        <taxon>Pseudoscardovia</taxon>
    </lineage>
</organism>
<dbReference type="OrthoDB" id="3731101at2"/>
<comment type="similarity">
    <text evidence="5">Belongs to the SepF family.</text>
</comment>
<comment type="subunit">
    <text evidence="5">Homodimer. Interacts with FtsZ.</text>
</comment>
<feature type="compositionally biased region" description="Acidic residues" evidence="6">
    <location>
        <begin position="19"/>
        <end position="38"/>
    </location>
</feature>
<dbReference type="EMBL" id="MWWQ01000005">
    <property type="protein sequence ID" value="OZG52852.1"/>
    <property type="molecule type" value="Genomic_DNA"/>
</dbReference>
<dbReference type="GO" id="GO:0005737">
    <property type="term" value="C:cytoplasm"/>
    <property type="evidence" value="ECO:0007669"/>
    <property type="project" value="UniProtKB-SubCell"/>
</dbReference>
<protein>
    <recommendedName>
        <fullName evidence="5">Cell division protein SepF</fullName>
    </recommendedName>
</protein>
<evidence type="ECO:0000256" key="2">
    <source>
        <dbReference type="ARBA" id="ARBA00023210"/>
    </source>
</evidence>
<dbReference type="InterPro" id="IPR038594">
    <property type="entry name" value="SepF-like_sf"/>
</dbReference>